<evidence type="ECO:0000256" key="13">
    <source>
        <dbReference type="SAM" id="MobiDB-lite"/>
    </source>
</evidence>
<evidence type="ECO:0000256" key="10">
    <source>
        <dbReference type="ARBA" id="ARBA00047899"/>
    </source>
</evidence>
<name>A0A5P1FD97_ASPOF</name>
<dbReference type="PANTHER" id="PTHR47982">
    <property type="entry name" value="PROLINE-RICH RECEPTOR-LIKE PROTEIN KINASE PERK4"/>
    <property type="match status" value="1"/>
</dbReference>
<dbReference type="EC" id="2.7.11.1" evidence="2"/>
<evidence type="ECO:0000256" key="7">
    <source>
        <dbReference type="ARBA" id="ARBA00022840"/>
    </source>
</evidence>
<gene>
    <name evidence="15" type="ORF">A4U43_C03F27030</name>
</gene>
<keyword evidence="4" id="KW-0808">Transferase</keyword>
<evidence type="ECO:0000256" key="1">
    <source>
        <dbReference type="ARBA" id="ARBA00004162"/>
    </source>
</evidence>
<dbReference type="GO" id="GO:0005524">
    <property type="term" value="F:ATP binding"/>
    <property type="evidence" value="ECO:0007669"/>
    <property type="project" value="UniProtKB-UniRule"/>
</dbReference>
<feature type="transmembrane region" description="Helical" evidence="14">
    <location>
        <begin position="38"/>
        <end position="60"/>
    </location>
</feature>
<dbReference type="Gene3D" id="3.30.200.20">
    <property type="entry name" value="Phosphorylase Kinase, domain 1"/>
    <property type="match status" value="1"/>
</dbReference>
<dbReference type="Gramene" id="ONK76375">
    <property type="protein sequence ID" value="ONK76375"/>
    <property type="gene ID" value="A4U43_C03F27030"/>
</dbReference>
<feature type="region of interest" description="Disordered" evidence="13">
    <location>
        <begin position="70"/>
        <end position="92"/>
    </location>
</feature>
<comment type="catalytic activity">
    <reaction evidence="10">
        <text>L-threonyl-[protein] + ATP = O-phospho-L-threonyl-[protein] + ADP + H(+)</text>
        <dbReference type="Rhea" id="RHEA:46608"/>
        <dbReference type="Rhea" id="RHEA-COMP:11060"/>
        <dbReference type="Rhea" id="RHEA-COMP:11605"/>
        <dbReference type="ChEBI" id="CHEBI:15378"/>
        <dbReference type="ChEBI" id="CHEBI:30013"/>
        <dbReference type="ChEBI" id="CHEBI:30616"/>
        <dbReference type="ChEBI" id="CHEBI:61977"/>
        <dbReference type="ChEBI" id="CHEBI:456216"/>
        <dbReference type="EC" id="2.7.11.1"/>
    </reaction>
</comment>
<dbReference type="EMBL" id="CM007383">
    <property type="protein sequence ID" value="ONK76375.1"/>
    <property type="molecule type" value="Genomic_DNA"/>
</dbReference>
<evidence type="ECO:0000256" key="6">
    <source>
        <dbReference type="ARBA" id="ARBA00022741"/>
    </source>
</evidence>
<evidence type="ECO:0000256" key="14">
    <source>
        <dbReference type="SAM" id="Phobius"/>
    </source>
</evidence>
<dbReference type="AlphaFoldDB" id="A0A5P1FD97"/>
<feature type="binding site" evidence="12">
    <location>
        <position position="139"/>
    </location>
    <ligand>
        <name>ATP</name>
        <dbReference type="ChEBI" id="CHEBI:30616"/>
    </ligand>
</feature>
<evidence type="ECO:0000256" key="5">
    <source>
        <dbReference type="ARBA" id="ARBA00022692"/>
    </source>
</evidence>
<evidence type="ECO:0000256" key="9">
    <source>
        <dbReference type="ARBA" id="ARBA00023136"/>
    </source>
</evidence>
<sequence length="161" mass="17871">MFCLFPFVLVKILTVPSLYFGGYFRRCLLGSRLSQSIAISRGFLGLVILAAGVVWVYMFYCKNIANKNSESNPSDPSAQVEVSKDACGSPTEPQRARHFMLKELEQTTNSFDEHNIIGKGSFGSVYKGLLCDVIVVAIKTHQGPPKKEFIKENVLSMKISL</sequence>
<keyword evidence="7 12" id="KW-0067">ATP-binding</keyword>
<dbReference type="InterPro" id="IPR011009">
    <property type="entry name" value="Kinase-like_dom_sf"/>
</dbReference>
<evidence type="ECO:0000313" key="16">
    <source>
        <dbReference type="Proteomes" id="UP000243459"/>
    </source>
</evidence>
<comment type="catalytic activity">
    <reaction evidence="11">
        <text>L-seryl-[protein] + ATP = O-phospho-L-seryl-[protein] + ADP + H(+)</text>
        <dbReference type="Rhea" id="RHEA:17989"/>
        <dbReference type="Rhea" id="RHEA-COMP:9863"/>
        <dbReference type="Rhea" id="RHEA-COMP:11604"/>
        <dbReference type="ChEBI" id="CHEBI:15378"/>
        <dbReference type="ChEBI" id="CHEBI:29999"/>
        <dbReference type="ChEBI" id="CHEBI:30616"/>
        <dbReference type="ChEBI" id="CHEBI:83421"/>
        <dbReference type="ChEBI" id="CHEBI:456216"/>
        <dbReference type="EC" id="2.7.11.1"/>
    </reaction>
</comment>
<evidence type="ECO:0000256" key="12">
    <source>
        <dbReference type="PROSITE-ProRule" id="PRU10141"/>
    </source>
</evidence>
<evidence type="ECO:0000256" key="4">
    <source>
        <dbReference type="ARBA" id="ARBA00022679"/>
    </source>
</evidence>
<reference evidence="16" key="1">
    <citation type="journal article" date="2017" name="Nat. Commun.">
        <title>The asparagus genome sheds light on the origin and evolution of a young Y chromosome.</title>
        <authorList>
            <person name="Harkess A."/>
            <person name="Zhou J."/>
            <person name="Xu C."/>
            <person name="Bowers J.E."/>
            <person name="Van der Hulst R."/>
            <person name="Ayyampalayam S."/>
            <person name="Mercati F."/>
            <person name="Riccardi P."/>
            <person name="McKain M.R."/>
            <person name="Kakrana A."/>
            <person name="Tang H."/>
            <person name="Ray J."/>
            <person name="Groenendijk J."/>
            <person name="Arikit S."/>
            <person name="Mathioni S.M."/>
            <person name="Nakano M."/>
            <person name="Shan H."/>
            <person name="Telgmann-Rauber A."/>
            <person name="Kanno A."/>
            <person name="Yue Z."/>
            <person name="Chen H."/>
            <person name="Li W."/>
            <person name="Chen Y."/>
            <person name="Xu X."/>
            <person name="Zhang Y."/>
            <person name="Luo S."/>
            <person name="Chen H."/>
            <person name="Gao J."/>
            <person name="Mao Z."/>
            <person name="Pires J.C."/>
            <person name="Luo M."/>
            <person name="Kudrna D."/>
            <person name="Wing R.A."/>
            <person name="Meyers B.C."/>
            <person name="Yi K."/>
            <person name="Kong H."/>
            <person name="Lavrijsen P."/>
            <person name="Sunseri F."/>
            <person name="Falavigna A."/>
            <person name="Ye Y."/>
            <person name="Leebens-Mack J.H."/>
            <person name="Chen G."/>
        </authorList>
    </citation>
    <scope>NUCLEOTIDE SEQUENCE [LARGE SCALE GENOMIC DNA]</scope>
    <source>
        <strain evidence="16">cv. DH0086</strain>
    </source>
</reference>
<dbReference type="InterPro" id="IPR017441">
    <property type="entry name" value="Protein_kinase_ATP_BS"/>
</dbReference>
<evidence type="ECO:0000313" key="15">
    <source>
        <dbReference type="EMBL" id="ONK76375.1"/>
    </source>
</evidence>
<keyword evidence="16" id="KW-1185">Reference proteome</keyword>
<keyword evidence="3" id="KW-0723">Serine/threonine-protein kinase</keyword>
<evidence type="ECO:0000256" key="3">
    <source>
        <dbReference type="ARBA" id="ARBA00022527"/>
    </source>
</evidence>
<dbReference type="PROSITE" id="PS00107">
    <property type="entry name" value="PROTEIN_KINASE_ATP"/>
    <property type="match status" value="1"/>
</dbReference>
<dbReference type="SUPFAM" id="SSF56112">
    <property type="entry name" value="Protein kinase-like (PK-like)"/>
    <property type="match status" value="1"/>
</dbReference>
<evidence type="ECO:0000256" key="2">
    <source>
        <dbReference type="ARBA" id="ARBA00012513"/>
    </source>
</evidence>
<dbReference type="PANTHER" id="PTHR47982:SF54">
    <property type="entry name" value="PROTEIN KINASE SUPERFAMILY PROTEIN"/>
    <property type="match status" value="1"/>
</dbReference>
<evidence type="ECO:0000256" key="8">
    <source>
        <dbReference type="ARBA" id="ARBA00022989"/>
    </source>
</evidence>
<dbReference type="GO" id="GO:0004674">
    <property type="term" value="F:protein serine/threonine kinase activity"/>
    <property type="evidence" value="ECO:0007669"/>
    <property type="project" value="UniProtKB-KW"/>
</dbReference>
<protein>
    <recommendedName>
        <fullName evidence="2">non-specific serine/threonine protein kinase</fullName>
        <ecNumber evidence="2">2.7.11.1</ecNumber>
    </recommendedName>
</protein>
<keyword evidence="5 14" id="KW-0812">Transmembrane</keyword>
<comment type="subcellular location">
    <subcellularLocation>
        <location evidence="1">Cell membrane</location>
        <topology evidence="1">Single-pass membrane protein</topology>
    </subcellularLocation>
</comment>
<evidence type="ECO:0000256" key="11">
    <source>
        <dbReference type="ARBA" id="ARBA00048679"/>
    </source>
</evidence>
<dbReference type="GO" id="GO:0005886">
    <property type="term" value="C:plasma membrane"/>
    <property type="evidence" value="ECO:0007669"/>
    <property type="project" value="UniProtKB-SubCell"/>
</dbReference>
<dbReference type="InterPro" id="IPR047117">
    <property type="entry name" value="PERK1-13-like"/>
</dbReference>
<keyword evidence="6 12" id="KW-0547">Nucleotide-binding</keyword>
<keyword evidence="9 14" id="KW-0472">Membrane</keyword>
<keyword evidence="8 14" id="KW-1133">Transmembrane helix</keyword>
<accession>A0A5P1FD97</accession>
<keyword evidence="3" id="KW-0418">Kinase</keyword>
<proteinExistence type="predicted"/>
<organism evidence="15 16">
    <name type="scientific">Asparagus officinalis</name>
    <name type="common">Garden asparagus</name>
    <dbReference type="NCBI Taxonomy" id="4686"/>
    <lineage>
        <taxon>Eukaryota</taxon>
        <taxon>Viridiplantae</taxon>
        <taxon>Streptophyta</taxon>
        <taxon>Embryophyta</taxon>
        <taxon>Tracheophyta</taxon>
        <taxon>Spermatophyta</taxon>
        <taxon>Magnoliopsida</taxon>
        <taxon>Liliopsida</taxon>
        <taxon>Asparagales</taxon>
        <taxon>Asparagaceae</taxon>
        <taxon>Asparagoideae</taxon>
        <taxon>Asparagus</taxon>
    </lineage>
</organism>
<dbReference type="Proteomes" id="UP000243459">
    <property type="component" value="Chromosome 3"/>
</dbReference>